<dbReference type="EMBL" id="BGZK01000783">
    <property type="protein sequence ID" value="GBP60240.1"/>
    <property type="molecule type" value="Genomic_DNA"/>
</dbReference>
<protein>
    <submittedName>
        <fullName evidence="1">Uncharacterized protein</fullName>
    </submittedName>
</protein>
<dbReference type="AlphaFoldDB" id="A0A4C1XAZ9"/>
<dbReference type="Proteomes" id="UP000299102">
    <property type="component" value="Unassembled WGS sequence"/>
</dbReference>
<evidence type="ECO:0000313" key="1">
    <source>
        <dbReference type="EMBL" id="GBP60240.1"/>
    </source>
</evidence>
<organism evidence="1 2">
    <name type="scientific">Eumeta variegata</name>
    <name type="common">Bagworm moth</name>
    <name type="synonym">Eumeta japonica</name>
    <dbReference type="NCBI Taxonomy" id="151549"/>
    <lineage>
        <taxon>Eukaryota</taxon>
        <taxon>Metazoa</taxon>
        <taxon>Ecdysozoa</taxon>
        <taxon>Arthropoda</taxon>
        <taxon>Hexapoda</taxon>
        <taxon>Insecta</taxon>
        <taxon>Pterygota</taxon>
        <taxon>Neoptera</taxon>
        <taxon>Endopterygota</taxon>
        <taxon>Lepidoptera</taxon>
        <taxon>Glossata</taxon>
        <taxon>Ditrysia</taxon>
        <taxon>Tineoidea</taxon>
        <taxon>Psychidae</taxon>
        <taxon>Oiketicinae</taxon>
        <taxon>Eumeta</taxon>
    </lineage>
</organism>
<name>A0A4C1XAZ9_EUMVA</name>
<sequence>MRLRIHPLLQRHQIFLFNPKGKFMPSSMIRHYRSFFSQRSVMRNHPLSWPPGLRAALPRQGMSSGCIEWGLQGVRRGGSTRPMVPFMRFGIGQLSTHARRGRPKGWLVAHETAGPATTPEKCTRGRRGNYVSTVVLTSVQAGRKTNKKSDKMLTEVFAMLLVVVSNSGEC</sequence>
<gene>
    <name evidence="1" type="ORF">EVAR_14002_1</name>
</gene>
<proteinExistence type="predicted"/>
<evidence type="ECO:0000313" key="2">
    <source>
        <dbReference type="Proteomes" id="UP000299102"/>
    </source>
</evidence>
<accession>A0A4C1XAZ9</accession>
<keyword evidence="2" id="KW-1185">Reference proteome</keyword>
<reference evidence="1 2" key="1">
    <citation type="journal article" date="2019" name="Commun. Biol.">
        <title>The bagworm genome reveals a unique fibroin gene that provides high tensile strength.</title>
        <authorList>
            <person name="Kono N."/>
            <person name="Nakamura H."/>
            <person name="Ohtoshi R."/>
            <person name="Tomita M."/>
            <person name="Numata K."/>
            <person name="Arakawa K."/>
        </authorList>
    </citation>
    <scope>NUCLEOTIDE SEQUENCE [LARGE SCALE GENOMIC DNA]</scope>
</reference>
<comment type="caution">
    <text evidence="1">The sequence shown here is derived from an EMBL/GenBank/DDBJ whole genome shotgun (WGS) entry which is preliminary data.</text>
</comment>